<keyword evidence="2" id="KW-1185">Reference proteome</keyword>
<dbReference type="Gene3D" id="3.40.190.10">
    <property type="entry name" value="Periplasmic binding protein-like II"/>
    <property type="match status" value="1"/>
</dbReference>
<accession>A0ABM8AJC7</accession>
<name>A0ABM8AJC7_9DEIO</name>
<geneLocation type="plasmid" evidence="1 2">
    <name>pDAETH-1</name>
</geneLocation>
<dbReference type="InterPro" id="IPR050490">
    <property type="entry name" value="Bact_solute-bd_prot1"/>
</dbReference>
<dbReference type="EMBL" id="AP026561">
    <property type="protein sequence ID" value="BDP43943.1"/>
    <property type="molecule type" value="Genomic_DNA"/>
</dbReference>
<proteinExistence type="predicted"/>
<dbReference type="RefSeq" id="WP_264777776.1">
    <property type="nucleotide sequence ID" value="NZ_AP026561.1"/>
</dbReference>
<organism evidence="1 2">
    <name type="scientific">Deinococcus aetherius</name>
    <dbReference type="NCBI Taxonomy" id="200252"/>
    <lineage>
        <taxon>Bacteria</taxon>
        <taxon>Thermotogati</taxon>
        <taxon>Deinococcota</taxon>
        <taxon>Deinococci</taxon>
        <taxon>Deinococcales</taxon>
        <taxon>Deinococcaceae</taxon>
        <taxon>Deinococcus</taxon>
    </lineage>
</organism>
<gene>
    <name evidence="1" type="ORF">DAETH_39120</name>
</gene>
<protein>
    <submittedName>
        <fullName evidence="1">ABC transporter substrate-binding protein</fullName>
    </submittedName>
</protein>
<evidence type="ECO:0000313" key="1">
    <source>
        <dbReference type="EMBL" id="BDP43943.1"/>
    </source>
</evidence>
<dbReference type="InterPro" id="IPR006059">
    <property type="entry name" value="SBP"/>
</dbReference>
<dbReference type="SUPFAM" id="SSF53850">
    <property type="entry name" value="Periplasmic binding protein-like II"/>
    <property type="match status" value="1"/>
</dbReference>
<dbReference type="PANTHER" id="PTHR43649:SF12">
    <property type="entry name" value="DIACETYLCHITOBIOSE BINDING PROTEIN DASA"/>
    <property type="match status" value="1"/>
</dbReference>
<dbReference type="Proteomes" id="UP001064971">
    <property type="component" value="Plasmid pDAETH-1"/>
</dbReference>
<keyword evidence="1" id="KW-0614">Plasmid</keyword>
<dbReference type="CDD" id="cd13585">
    <property type="entry name" value="PBP2_TMBP_like"/>
    <property type="match status" value="1"/>
</dbReference>
<dbReference type="PANTHER" id="PTHR43649">
    <property type="entry name" value="ARABINOSE-BINDING PROTEIN-RELATED"/>
    <property type="match status" value="1"/>
</dbReference>
<sequence length="487" mass="53615">MSYARFARPALALSAALLVGHASPQAQRPVVLKLWHNRIASSESFQKEIAAFEKANPGIKVEITPTSGQQYTQVVNLAFKSNNAPDVFVIPTDGGVTIQDAIDSGWLLPLNKWATKGWQATFPAGSFAEGINVFDGKVYSAPWASNAANYLALYINNKVFRDAGLVDRNGKVLVPRTWAEQRKFAQQIVQRTGGKAYGLGFGAKQGDYVMNIQMQSLRASGVPAPGNTDLGYYYFNYKTGRFEFATNPLFRQWFEHWIDMKQDGSILPQSVSLNDEQIRPVFAEGKFGMYVNGGWVVPSLKQTNPGFEDYTVAPLPVRGGPSSTAYYRTIPASFELGVSSKTGHPEEAWKLFSFLNSRASANRWVSYGEAVRVWPETAKLAKGRAGDVARVLVSQGRVAPAFNALRPGLADVKFQEPTPNIEYYVLAAYTGQLKKSDLPNVLKDLENRYNQALDDAIATARKGGSKVTRADFAFPNWDPGKDQATVK</sequence>
<reference evidence="1" key="1">
    <citation type="submission" date="2022-07" db="EMBL/GenBank/DDBJ databases">
        <title>Complete Genome Sequence of the Radioresistant Bacterium Deinococcus aetherius ST0316, Isolated from the Air Dust collected in Lower Stratosphere above Japan.</title>
        <authorList>
            <person name="Satoh K."/>
            <person name="Hagiwara K."/>
            <person name="Katsumata K."/>
            <person name="Kubo A."/>
            <person name="Yokobori S."/>
            <person name="Yamagishi A."/>
            <person name="Oono Y."/>
            <person name="Narumi I."/>
        </authorList>
    </citation>
    <scope>NUCLEOTIDE SEQUENCE</scope>
    <source>
        <strain evidence="1">ST0316</strain>
        <plasmid evidence="1">pDAETH-1</plasmid>
    </source>
</reference>
<dbReference type="Pfam" id="PF01547">
    <property type="entry name" value="SBP_bac_1"/>
    <property type="match status" value="1"/>
</dbReference>
<evidence type="ECO:0000313" key="2">
    <source>
        <dbReference type="Proteomes" id="UP001064971"/>
    </source>
</evidence>